<name>A0ACB9EQP7_9ASTR</name>
<organism evidence="1 2">
    <name type="scientific">Smallanthus sonchifolius</name>
    <dbReference type="NCBI Taxonomy" id="185202"/>
    <lineage>
        <taxon>Eukaryota</taxon>
        <taxon>Viridiplantae</taxon>
        <taxon>Streptophyta</taxon>
        <taxon>Embryophyta</taxon>
        <taxon>Tracheophyta</taxon>
        <taxon>Spermatophyta</taxon>
        <taxon>Magnoliopsida</taxon>
        <taxon>eudicotyledons</taxon>
        <taxon>Gunneridae</taxon>
        <taxon>Pentapetalae</taxon>
        <taxon>asterids</taxon>
        <taxon>campanulids</taxon>
        <taxon>Asterales</taxon>
        <taxon>Asteraceae</taxon>
        <taxon>Asteroideae</taxon>
        <taxon>Heliantheae alliance</taxon>
        <taxon>Millerieae</taxon>
        <taxon>Smallanthus</taxon>
    </lineage>
</organism>
<dbReference type="Proteomes" id="UP001056120">
    <property type="component" value="Linkage Group LG17"/>
</dbReference>
<evidence type="ECO:0000313" key="2">
    <source>
        <dbReference type="Proteomes" id="UP001056120"/>
    </source>
</evidence>
<evidence type="ECO:0000313" key="1">
    <source>
        <dbReference type="EMBL" id="KAI3761182.1"/>
    </source>
</evidence>
<sequence>MFNKSISIPVTEDQHDEYGGRTRSRPRRKRRKSELRGRSDVAKRTCKQLMRRWPLLLSLTALLLIILQIRWTEYGNISQSFKLLFIESKYENAKKEVGCLKLLPLEELQHLDLQLNKDSFAPIKKVIYLSDNDTPYDTNSRQESGITRFNLFTGFQTLNQREESFKVNETSSVHCGFYNDSGGFTISNEDKSYMQNCKKCSFYLCIWWWRQSLSAYWDVKCITSEDSKSQFRRDPLGVFEALLWRSKSVLAISEHGACSSVYDEAKAVVKKNKATPEEVEVQMIQYQHDGLPRDKRFNGKKALNEASVIVREHTPVTNLFMCLWFNEVVRFTSRDQLSFPYVLWRLKVCCSSSSLVQYSTLEAEEEDMEAIRGTYAFVFGSSPFHYLHMTHSWEEMAKSSADDKELRRACESAIEDAKQNVVMSIRVAKSKGAWGKGKFGKGAQMAKPRSLLPPPAELVELASTSSKDKGEKTKAFLRVFKYTNGNVLEQAKVYKLKRLGKVEVLTNDRSGCTFMLGFDNLRNQRVAPIHWTMRNLDDRNQLLVCILHICKDAMGHLPKVVGIDIVELALWAKEHTSTVSKQQNFEDGPSGDMYSDGDSTVTVENELVSQAEEEDMEALLGTYVVGIGEAEVLSERLKRELHALEAANVHAVLESEHLVHEVLQGIESATFCVEDLDEWLSLFNVKLRHMREDIQAIEIRNNKLEMQSFNYKALVVELDKLLEKLRIPSEVSDCLAGGSFDESSMCKYMEACEWIRNALRGFDALDPRYAKARAVKEKRAELDIIKLTFVRKACEFLRDYFRGQLKAPDHVDLHNKCRIYARLLHHLKILDQSSLFPLRKTYCNCLNQLLRRETHEFANELRAGTKAPKVQSVWFEGSTAPNQNVNTSMVSEAYSKMLAVFVPLLVDESSFLSFFMRFEASSPDSPSIHDDDDDDDDDLGMMEVDENGTNKGAVDLVALNESLCDLLDGIQDDFYAIVDWAHKIDPLLCVSMHAVTERHLSGLKAETDGYVRLLLDAMEDRISTLFVRFVDEAHHQIEKNDKNVKHTAVMSFIPRFALLATRLEQYIQGQSRDLVDQAYIKIIGVMFVTLDNIAQADPKHSDIFLLENYAAFQNSLYDLANCVPTLAKFYHQASESYEQACMRHMSVIIYYQFERLFQFARKIEDLMLTNSPEEIQFQAGMSKSDLRKVDKHITAMHKKLMKKLSSEELLPVLWDKCKTEFLDKYESFAQLAAKVYPNENIPSVTEIQDILASI</sequence>
<reference evidence="1 2" key="2">
    <citation type="journal article" date="2022" name="Mol. Ecol. Resour.">
        <title>The genomes of chicory, endive, great burdock and yacon provide insights into Asteraceae paleo-polyploidization history and plant inulin production.</title>
        <authorList>
            <person name="Fan W."/>
            <person name="Wang S."/>
            <person name="Wang H."/>
            <person name="Wang A."/>
            <person name="Jiang F."/>
            <person name="Liu H."/>
            <person name="Zhao H."/>
            <person name="Xu D."/>
            <person name="Zhang Y."/>
        </authorList>
    </citation>
    <scope>NUCLEOTIDE SEQUENCE [LARGE SCALE GENOMIC DNA]</scope>
    <source>
        <strain evidence="2">cv. Yunnan</strain>
        <tissue evidence="1">Leaves</tissue>
    </source>
</reference>
<accession>A0ACB9EQP7</accession>
<keyword evidence="2" id="KW-1185">Reference proteome</keyword>
<protein>
    <submittedName>
        <fullName evidence="1">Uncharacterized protein</fullName>
    </submittedName>
</protein>
<comment type="caution">
    <text evidence="1">The sequence shown here is derived from an EMBL/GenBank/DDBJ whole genome shotgun (WGS) entry which is preliminary data.</text>
</comment>
<dbReference type="EMBL" id="CM042034">
    <property type="protein sequence ID" value="KAI3761182.1"/>
    <property type="molecule type" value="Genomic_DNA"/>
</dbReference>
<gene>
    <name evidence="1" type="ORF">L1987_51593</name>
</gene>
<reference evidence="2" key="1">
    <citation type="journal article" date="2022" name="Mol. Ecol. Resour.">
        <title>The genomes of chicory, endive, great burdock and yacon provide insights into Asteraceae palaeo-polyploidization history and plant inulin production.</title>
        <authorList>
            <person name="Fan W."/>
            <person name="Wang S."/>
            <person name="Wang H."/>
            <person name="Wang A."/>
            <person name="Jiang F."/>
            <person name="Liu H."/>
            <person name="Zhao H."/>
            <person name="Xu D."/>
            <person name="Zhang Y."/>
        </authorList>
    </citation>
    <scope>NUCLEOTIDE SEQUENCE [LARGE SCALE GENOMIC DNA]</scope>
    <source>
        <strain evidence="2">cv. Yunnan</strain>
    </source>
</reference>
<proteinExistence type="predicted"/>